<comment type="subcellular location">
    <subcellularLocation>
        <location evidence="1">Endoplasmic reticulum membrane</location>
        <topology evidence="1">Single-pass membrane protein</topology>
    </subcellularLocation>
</comment>
<accession>A0A5C6KVM1</accession>
<dbReference type="Proteomes" id="UP000318041">
    <property type="component" value="Unassembled WGS sequence"/>
</dbReference>
<keyword evidence="3" id="KW-0256">Endoplasmic reticulum</keyword>
<dbReference type="InterPro" id="IPR013969">
    <property type="entry name" value="Oligosacch_biosynth_Alg14"/>
</dbReference>
<keyword evidence="4 6" id="KW-1133">Transmembrane helix</keyword>
<evidence type="ECO:0000313" key="9">
    <source>
        <dbReference type="Proteomes" id="UP000318041"/>
    </source>
</evidence>
<dbReference type="Proteomes" id="UP001079672">
    <property type="component" value="Unassembled WGS sequence"/>
</dbReference>
<dbReference type="NCBIfam" id="NF041549">
    <property type="entry name" value="PssD"/>
    <property type="match status" value="1"/>
</dbReference>
<evidence type="ECO:0000313" key="7">
    <source>
        <dbReference type="EMBL" id="MCZ2688142.1"/>
    </source>
</evidence>
<name>A0A5C6KVM1_BACFG</name>
<gene>
    <name evidence="8" type="ORF">FSA08_24875</name>
    <name evidence="7" type="ORF">O1433_11610</name>
</gene>
<comment type="caution">
    <text evidence="8">The sequence shown here is derived from an EMBL/GenBank/DDBJ whole genome shotgun (WGS) entry which is preliminary data.</text>
</comment>
<dbReference type="Gene3D" id="3.40.50.2000">
    <property type="entry name" value="Glycogen Phosphorylase B"/>
    <property type="match status" value="1"/>
</dbReference>
<protein>
    <submittedName>
        <fullName evidence="8">Polysaccharide biosynthesis protein</fullName>
    </submittedName>
</protein>
<reference evidence="7" key="2">
    <citation type="submission" date="2022-12" db="EMBL/GenBank/DDBJ databases">
        <title>Development of a Multilocus Sequence Typing Scheme for Bacteroides fragilis Based on Whole Genome Sequencing Data and Clinical Application.</title>
        <authorList>
            <person name="Nielsen F.D."/>
            <person name="Justesen U.S."/>
        </authorList>
    </citation>
    <scope>NUCLEOTIDE SEQUENCE</scope>
    <source>
        <strain evidence="7">BF_AM_ODE_DK_2015_4</strain>
    </source>
</reference>
<keyword evidence="5 6" id="KW-0472">Membrane</keyword>
<organism evidence="8 9">
    <name type="scientific">Bacteroides fragilis</name>
    <dbReference type="NCBI Taxonomy" id="817"/>
    <lineage>
        <taxon>Bacteria</taxon>
        <taxon>Pseudomonadati</taxon>
        <taxon>Bacteroidota</taxon>
        <taxon>Bacteroidia</taxon>
        <taxon>Bacteroidales</taxon>
        <taxon>Bacteroidaceae</taxon>
        <taxon>Bacteroides</taxon>
    </lineage>
</organism>
<evidence type="ECO:0000256" key="3">
    <source>
        <dbReference type="ARBA" id="ARBA00022824"/>
    </source>
</evidence>
<dbReference type="GO" id="GO:0006488">
    <property type="term" value="P:dolichol-linked oligosaccharide biosynthetic process"/>
    <property type="evidence" value="ECO:0007669"/>
    <property type="project" value="InterPro"/>
</dbReference>
<evidence type="ECO:0000256" key="4">
    <source>
        <dbReference type="ARBA" id="ARBA00022989"/>
    </source>
</evidence>
<reference evidence="8 9" key="1">
    <citation type="submission" date="2019-08" db="EMBL/GenBank/DDBJ databases">
        <title>Genome sequencing of Bacteroides fragilis Sample_iSURF_9.</title>
        <authorList>
            <person name="Chandler J.E."/>
            <person name="Ruoff K.L."/>
            <person name="Price C.E."/>
            <person name="Valls R.A."/>
            <person name="O'Toole G.A."/>
        </authorList>
    </citation>
    <scope>NUCLEOTIDE SEQUENCE [LARGE SCALE GENOMIC DNA]</scope>
    <source>
        <strain evidence="8 9">CFPLTA004_1B</strain>
    </source>
</reference>
<dbReference type="PANTHER" id="PTHR12154">
    <property type="entry name" value="GLYCOSYL TRANSFERASE-RELATED"/>
    <property type="match status" value="1"/>
</dbReference>
<dbReference type="RefSeq" id="WP_032577996.1">
    <property type="nucleotide sequence ID" value="NZ_CP083688.1"/>
</dbReference>
<evidence type="ECO:0000313" key="8">
    <source>
        <dbReference type="EMBL" id="TWV66658.1"/>
    </source>
</evidence>
<evidence type="ECO:0000256" key="2">
    <source>
        <dbReference type="ARBA" id="ARBA00022692"/>
    </source>
</evidence>
<dbReference type="AlphaFoldDB" id="A0A5C6KVM1"/>
<dbReference type="EMBL" id="JAPTZU010000006">
    <property type="protein sequence ID" value="MCZ2688142.1"/>
    <property type="molecule type" value="Genomic_DNA"/>
</dbReference>
<dbReference type="GO" id="GO:0004577">
    <property type="term" value="F:N-acetylglucosaminyldiphosphodolichol N-acetylglucosaminyltransferase activity"/>
    <property type="evidence" value="ECO:0007669"/>
    <property type="project" value="TreeGrafter"/>
</dbReference>
<evidence type="ECO:0000256" key="6">
    <source>
        <dbReference type="SAM" id="Phobius"/>
    </source>
</evidence>
<evidence type="ECO:0000256" key="1">
    <source>
        <dbReference type="ARBA" id="ARBA00004389"/>
    </source>
</evidence>
<sequence length="156" mass="17856">MKKVIFISSAGGHFCELMQLDTLFKSYESYVITEKEKSTIDVRLPNVVKMYYLLSARRNNILLFALKNICNLLRSLFLFILIYPDVIVTTGANTAVPICYFGKLFRKKIIYIETFAVSHSKTLSGKLVYPIADVFLVQWSSMLNLYPKAIYKGGVF</sequence>
<dbReference type="EMBL" id="VOHY01000035">
    <property type="protein sequence ID" value="TWV66658.1"/>
    <property type="molecule type" value="Genomic_DNA"/>
</dbReference>
<feature type="transmembrane region" description="Helical" evidence="6">
    <location>
        <begin position="61"/>
        <end position="83"/>
    </location>
</feature>
<proteinExistence type="predicted"/>
<dbReference type="Pfam" id="PF08660">
    <property type="entry name" value="Alg14"/>
    <property type="match status" value="1"/>
</dbReference>
<keyword evidence="2 6" id="KW-0812">Transmembrane</keyword>
<dbReference type="PANTHER" id="PTHR12154:SF4">
    <property type="entry name" value="UDP-N-ACETYLGLUCOSAMINE TRANSFERASE SUBUNIT ALG14 HOMOLOG"/>
    <property type="match status" value="1"/>
</dbReference>
<evidence type="ECO:0000256" key="5">
    <source>
        <dbReference type="ARBA" id="ARBA00023136"/>
    </source>
</evidence>